<dbReference type="Proteomes" id="UP001596378">
    <property type="component" value="Unassembled WGS sequence"/>
</dbReference>
<accession>A0ABW2FF15</accession>
<dbReference type="SMART" id="SM00354">
    <property type="entry name" value="HTH_LACI"/>
    <property type="match status" value="1"/>
</dbReference>
<sequence length="335" mass="37373">MSTIKDIAKKTGYSISTVSRALNDFDDVKPDTKRRIKLAAEELGYRPNAAARRLVTRKTRTIGVILSEIQSSNEFFLFAILNGVNSRAVELDYDILLISTNPSKQMDKTYYDLCRERNVDGAIIFGLRTNDPYLHEVVQTEHFPSVLIDIPLSGNNLGHVTTNNVQGAAIAVRHLIDLGHREIAMINGHNEAHVSQERLQGYVQALRENQILFKPERVHDGQFTEAGGDAAMQRVLDRNPGVTAVFCASDLMVLGALQALERNGKKAPDDLSIVGYDDISISAYSSPKLTTIRQDKYEMGYQAAQLLIDMLEERPTDHKIVLPNELVIRNSTRAL</sequence>
<evidence type="ECO:0000256" key="3">
    <source>
        <dbReference type="ARBA" id="ARBA00023163"/>
    </source>
</evidence>
<comment type="caution">
    <text evidence="5">The sequence shown here is derived from an EMBL/GenBank/DDBJ whole genome shotgun (WGS) entry which is preliminary data.</text>
</comment>
<dbReference type="GO" id="GO:0003677">
    <property type="term" value="F:DNA binding"/>
    <property type="evidence" value="ECO:0007669"/>
    <property type="project" value="UniProtKB-KW"/>
</dbReference>
<dbReference type="SUPFAM" id="SSF53822">
    <property type="entry name" value="Periplasmic binding protein-like I"/>
    <property type="match status" value="1"/>
</dbReference>
<name>A0ABW2FF15_9BACL</name>
<keyword evidence="2 5" id="KW-0238">DNA-binding</keyword>
<reference evidence="6" key="1">
    <citation type="journal article" date="2019" name="Int. J. Syst. Evol. Microbiol.">
        <title>The Global Catalogue of Microorganisms (GCM) 10K type strain sequencing project: providing services to taxonomists for standard genome sequencing and annotation.</title>
        <authorList>
            <consortium name="The Broad Institute Genomics Platform"/>
            <consortium name="The Broad Institute Genome Sequencing Center for Infectious Disease"/>
            <person name="Wu L."/>
            <person name="Ma J."/>
        </authorList>
    </citation>
    <scope>NUCLEOTIDE SEQUENCE [LARGE SCALE GENOMIC DNA]</scope>
    <source>
        <strain evidence="6">KCTC 12907</strain>
    </source>
</reference>
<dbReference type="PANTHER" id="PTHR30146:SF109">
    <property type="entry name" value="HTH-TYPE TRANSCRIPTIONAL REGULATOR GALS"/>
    <property type="match status" value="1"/>
</dbReference>
<gene>
    <name evidence="5" type="ORF">ACFQMJ_18790</name>
</gene>
<dbReference type="CDD" id="cd06267">
    <property type="entry name" value="PBP1_LacI_sugar_binding-like"/>
    <property type="match status" value="1"/>
</dbReference>
<dbReference type="Gene3D" id="3.40.50.2300">
    <property type="match status" value="2"/>
</dbReference>
<dbReference type="CDD" id="cd01392">
    <property type="entry name" value="HTH_LacI"/>
    <property type="match status" value="1"/>
</dbReference>
<keyword evidence="6" id="KW-1185">Reference proteome</keyword>
<evidence type="ECO:0000256" key="1">
    <source>
        <dbReference type="ARBA" id="ARBA00023015"/>
    </source>
</evidence>
<dbReference type="InterPro" id="IPR028082">
    <property type="entry name" value="Peripla_BP_I"/>
</dbReference>
<dbReference type="Pfam" id="PF13377">
    <property type="entry name" value="Peripla_BP_3"/>
    <property type="match status" value="1"/>
</dbReference>
<dbReference type="SUPFAM" id="SSF47413">
    <property type="entry name" value="lambda repressor-like DNA-binding domains"/>
    <property type="match status" value="1"/>
</dbReference>
<dbReference type="InterPro" id="IPR010982">
    <property type="entry name" value="Lambda_DNA-bd_dom_sf"/>
</dbReference>
<evidence type="ECO:0000313" key="6">
    <source>
        <dbReference type="Proteomes" id="UP001596378"/>
    </source>
</evidence>
<dbReference type="EMBL" id="JBHTAI010000011">
    <property type="protein sequence ID" value="MFC7150584.1"/>
    <property type="molecule type" value="Genomic_DNA"/>
</dbReference>
<dbReference type="Pfam" id="PF00356">
    <property type="entry name" value="LacI"/>
    <property type="match status" value="1"/>
</dbReference>
<keyword evidence="3" id="KW-0804">Transcription</keyword>
<dbReference type="Gene3D" id="1.10.260.40">
    <property type="entry name" value="lambda repressor-like DNA-binding domains"/>
    <property type="match status" value="1"/>
</dbReference>
<evidence type="ECO:0000313" key="5">
    <source>
        <dbReference type="EMBL" id="MFC7150584.1"/>
    </source>
</evidence>
<protein>
    <submittedName>
        <fullName evidence="5">LacI family DNA-binding transcriptional regulator</fullName>
    </submittedName>
</protein>
<evidence type="ECO:0000256" key="2">
    <source>
        <dbReference type="ARBA" id="ARBA00023125"/>
    </source>
</evidence>
<organism evidence="5 6">
    <name type="scientific">Cohnella cellulosilytica</name>
    <dbReference type="NCBI Taxonomy" id="986710"/>
    <lineage>
        <taxon>Bacteria</taxon>
        <taxon>Bacillati</taxon>
        <taxon>Bacillota</taxon>
        <taxon>Bacilli</taxon>
        <taxon>Bacillales</taxon>
        <taxon>Paenibacillaceae</taxon>
        <taxon>Cohnella</taxon>
    </lineage>
</organism>
<dbReference type="PANTHER" id="PTHR30146">
    <property type="entry name" value="LACI-RELATED TRANSCRIPTIONAL REPRESSOR"/>
    <property type="match status" value="1"/>
</dbReference>
<dbReference type="InterPro" id="IPR046335">
    <property type="entry name" value="LacI/GalR-like_sensor"/>
</dbReference>
<proteinExistence type="predicted"/>
<evidence type="ECO:0000259" key="4">
    <source>
        <dbReference type="PROSITE" id="PS50932"/>
    </source>
</evidence>
<dbReference type="PROSITE" id="PS50932">
    <property type="entry name" value="HTH_LACI_2"/>
    <property type="match status" value="1"/>
</dbReference>
<keyword evidence="1" id="KW-0805">Transcription regulation</keyword>
<dbReference type="InterPro" id="IPR000843">
    <property type="entry name" value="HTH_LacI"/>
</dbReference>
<feature type="domain" description="HTH lacI-type" evidence="4">
    <location>
        <begin position="2"/>
        <end position="56"/>
    </location>
</feature>
<dbReference type="RefSeq" id="WP_378052972.1">
    <property type="nucleotide sequence ID" value="NZ_JBHMDN010000069.1"/>
</dbReference>